<evidence type="ECO:0000313" key="1">
    <source>
        <dbReference type="EMBL" id="MEI5931254.1"/>
    </source>
</evidence>
<proteinExistence type="predicted"/>
<dbReference type="Pfam" id="PF13137">
    <property type="entry name" value="DUF3983"/>
    <property type="match status" value="1"/>
</dbReference>
<dbReference type="InterPro" id="IPR025041">
    <property type="entry name" value="DUF3983"/>
</dbReference>
<evidence type="ECO:0000313" key="2">
    <source>
        <dbReference type="Proteomes" id="UP001365619"/>
    </source>
</evidence>
<accession>A0ABU8HWU3</accession>
<gene>
    <name evidence="1" type="ORF">WBS43_21285</name>
</gene>
<sequence length="43" mass="5138">MKALKKRKIRKAIARRAKAVDKYQVEKAWRNIFVRAGIVNRQK</sequence>
<organism evidence="1 2">
    <name type="scientific">Bacillus luti</name>
    <dbReference type="NCBI Taxonomy" id="2026191"/>
    <lineage>
        <taxon>Bacteria</taxon>
        <taxon>Bacillati</taxon>
        <taxon>Bacillota</taxon>
        <taxon>Bacilli</taxon>
        <taxon>Bacillales</taxon>
        <taxon>Bacillaceae</taxon>
        <taxon>Bacillus</taxon>
        <taxon>Bacillus cereus group</taxon>
    </lineage>
</organism>
<reference evidence="1 2" key="1">
    <citation type="submission" date="2024-03" db="EMBL/GenBank/DDBJ databases">
        <title>A Rare Waterborne Outbreak of Bacillus cereus in China: Epidemiologic Survey, Genomic Insights and Virulence Characteristics.</title>
        <authorList>
            <person name="Wang S."/>
        </authorList>
    </citation>
    <scope>NUCLEOTIDE SEQUENCE [LARGE SCALE GENOMIC DNA]</scope>
    <source>
        <strain evidence="1 2">BC008</strain>
    </source>
</reference>
<dbReference type="Proteomes" id="UP001365619">
    <property type="component" value="Unassembled WGS sequence"/>
</dbReference>
<keyword evidence="2" id="KW-1185">Reference proteome</keyword>
<dbReference type="RefSeq" id="WP_185913928.1">
    <property type="nucleotide sequence ID" value="NZ_JBBAGV010000009.1"/>
</dbReference>
<protein>
    <submittedName>
        <fullName evidence="1">DUF3983 domain-containing protein</fullName>
    </submittedName>
</protein>
<dbReference type="EMBL" id="JBBAGW010000009">
    <property type="protein sequence ID" value="MEI5931254.1"/>
    <property type="molecule type" value="Genomic_DNA"/>
</dbReference>
<comment type="caution">
    <text evidence="1">The sequence shown here is derived from an EMBL/GenBank/DDBJ whole genome shotgun (WGS) entry which is preliminary data.</text>
</comment>
<name>A0ABU8HWU3_9BACI</name>